<feature type="compositionally biased region" description="Basic residues" evidence="1">
    <location>
        <begin position="250"/>
        <end position="261"/>
    </location>
</feature>
<name>A0AA38TTB6_9ASTR</name>
<dbReference type="Proteomes" id="UP001172457">
    <property type="component" value="Chromosome 1"/>
</dbReference>
<keyword evidence="4" id="KW-1185">Reference proteome</keyword>
<dbReference type="InterPro" id="IPR012337">
    <property type="entry name" value="RNaseH-like_sf"/>
</dbReference>
<dbReference type="InterPro" id="IPR036397">
    <property type="entry name" value="RNaseH_sf"/>
</dbReference>
<reference evidence="3" key="1">
    <citation type="submission" date="2023-03" db="EMBL/GenBank/DDBJ databases">
        <title>Chromosome-scale reference genome and RAD-based genetic map of yellow starthistle (Centaurea solstitialis) reveal putative structural variation and QTLs associated with invader traits.</title>
        <authorList>
            <person name="Reatini B."/>
            <person name="Cang F.A."/>
            <person name="Jiang Q."/>
            <person name="Mckibben M.T.W."/>
            <person name="Barker M.S."/>
            <person name="Rieseberg L.H."/>
            <person name="Dlugosch K.M."/>
        </authorList>
    </citation>
    <scope>NUCLEOTIDE SEQUENCE</scope>
    <source>
        <strain evidence="3">CAN-66</strain>
        <tissue evidence="3">Leaf</tissue>
    </source>
</reference>
<dbReference type="SUPFAM" id="SSF53098">
    <property type="entry name" value="Ribonuclease H-like"/>
    <property type="match status" value="1"/>
</dbReference>
<dbReference type="Pfam" id="PF13456">
    <property type="entry name" value="RVT_3"/>
    <property type="match status" value="1"/>
</dbReference>
<proteinExistence type="predicted"/>
<gene>
    <name evidence="3" type="ORF">OSB04_002395</name>
</gene>
<comment type="caution">
    <text evidence="3">The sequence shown here is derived from an EMBL/GenBank/DDBJ whole genome shotgun (WGS) entry which is preliminary data.</text>
</comment>
<sequence>MKNLKNKEKTCGRLWDSRRCTMYHEYGVMSEDYRHRTLSQYTVRWEYNRRSTLRGVHWRDYDPIRYLTIPNRRHTMLKFLPKHSIRCKYKTTNNKAEYEALITGMNIAHSLGAKNLHVRSDSLLMVNQVNGDIQAKDSKTMTYLKIVKERIARFKIFSIEQIPHDQNVQADSLANLGSAFNEPTMESIPIIHLMTPTIEMKETVQMNEEIQSLETQSLKINKAIHHWTHPTMRDKQKSNEPSPPRNALWRMRKPFGRQKPR</sequence>
<dbReference type="InterPro" id="IPR002156">
    <property type="entry name" value="RNaseH_domain"/>
</dbReference>
<feature type="region of interest" description="Disordered" evidence="1">
    <location>
        <begin position="229"/>
        <end position="261"/>
    </location>
</feature>
<dbReference type="EMBL" id="JARYMX010000001">
    <property type="protein sequence ID" value="KAJ9566429.1"/>
    <property type="molecule type" value="Genomic_DNA"/>
</dbReference>
<dbReference type="GO" id="GO:0004523">
    <property type="term" value="F:RNA-DNA hybrid ribonuclease activity"/>
    <property type="evidence" value="ECO:0007669"/>
    <property type="project" value="InterPro"/>
</dbReference>
<dbReference type="GO" id="GO:0003676">
    <property type="term" value="F:nucleic acid binding"/>
    <property type="evidence" value="ECO:0007669"/>
    <property type="project" value="InterPro"/>
</dbReference>
<evidence type="ECO:0000256" key="1">
    <source>
        <dbReference type="SAM" id="MobiDB-lite"/>
    </source>
</evidence>
<dbReference type="PANTHER" id="PTHR48475:SF2">
    <property type="entry name" value="RIBONUCLEASE H"/>
    <property type="match status" value="1"/>
</dbReference>
<dbReference type="AlphaFoldDB" id="A0AA38TTB6"/>
<dbReference type="Gene3D" id="3.30.420.10">
    <property type="entry name" value="Ribonuclease H-like superfamily/Ribonuclease H"/>
    <property type="match status" value="1"/>
</dbReference>
<evidence type="ECO:0000259" key="2">
    <source>
        <dbReference type="Pfam" id="PF13456"/>
    </source>
</evidence>
<accession>A0AA38TTB6</accession>
<organism evidence="3 4">
    <name type="scientific">Centaurea solstitialis</name>
    <name type="common">yellow star-thistle</name>
    <dbReference type="NCBI Taxonomy" id="347529"/>
    <lineage>
        <taxon>Eukaryota</taxon>
        <taxon>Viridiplantae</taxon>
        <taxon>Streptophyta</taxon>
        <taxon>Embryophyta</taxon>
        <taxon>Tracheophyta</taxon>
        <taxon>Spermatophyta</taxon>
        <taxon>Magnoliopsida</taxon>
        <taxon>eudicotyledons</taxon>
        <taxon>Gunneridae</taxon>
        <taxon>Pentapetalae</taxon>
        <taxon>asterids</taxon>
        <taxon>campanulids</taxon>
        <taxon>Asterales</taxon>
        <taxon>Asteraceae</taxon>
        <taxon>Carduoideae</taxon>
        <taxon>Cardueae</taxon>
        <taxon>Centaureinae</taxon>
        <taxon>Centaurea</taxon>
    </lineage>
</organism>
<evidence type="ECO:0000313" key="3">
    <source>
        <dbReference type="EMBL" id="KAJ9566429.1"/>
    </source>
</evidence>
<feature type="domain" description="RNase H type-1" evidence="2">
    <location>
        <begin position="87"/>
        <end position="176"/>
    </location>
</feature>
<protein>
    <recommendedName>
        <fullName evidence="2">RNase H type-1 domain-containing protein</fullName>
    </recommendedName>
</protein>
<dbReference type="CDD" id="cd09279">
    <property type="entry name" value="RNase_HI_like"/>
    <property type="match status" value="1"/>
</dbReference>
<evidence type="ECO:0000313" key="4">
    <source>
        <dbReference type="Proteomes" id="UP001172457"/>
    </source>
</evidence>
<dbReference type="PANTHER" id="PTHR48475">
    <property type="entry name" value="RIBONUCLEASE H"/>
    <property type="match status" value="1"/>
</dbReference>